<proteinExistence type="predicted"/>
<dbReference type="Proteomes" id="UP000176938">
    <property type="component" value="Unassembled WGS sequence"/>
</dbReference>
<name>A0A1F4RGA2_UNCSA</name>
<evidence type="ECO:0008006" key="4">
    <source>
        <dbReference type="Google" id="ProtNLM"/>
    </source>
</evidence>
<dbReference type="InterPro" id="IPR003789">
    <property type="entry name" value="Asn/Gln_tRNA_amidoTrase-B-like"/>
</dbReference>
<feature type="coiled-coil region" evidence="1">
    <location>
        <begin position="49"/>
        <end position="76"/>
    </location>
</feature>
<dbReference type="AlphaFoldDB" id="A0A1F4RGA2"/>
<evidence type="ECO:0000256" key="1">
    <source>
        <dbReference type="SAM" id="Coils"/>
    </source>
</evidence>
<organism evidence="2 3">
    <name type="scientific">candidate division WOR-1 bacterium RIFCSPLOWO2_02_FULL_46_20</name>
    <dbReference type="NCBI Taxonomy" id="1802567"/>
    <lineage>
        <taxon>Bacteria</taxon>
        <taxon>Bacillati</taxon>
        <taxon>Saganbacteria</taxon>
    </lineage>
</organism>
<accession>A0A1F4RGA2</accession>
<reference evidence="2 3" key="1">
    <citation type="journal article" date="2016" name="Nat. Commun.">
        <title>Thousands of microbial genomes shed light on interconnected biogeochemical processes in an aquifer system.</title>
        <authorList>
            <person name="Anantharaman K."/>
            <person name="Brown C.T."/>
            <person name="Hug L.A."/>
            <person name="Sharon I."/>
            <person name="Castelle C.J."/>
            <person name="Probst A.J."/>
            <person name="Thomas B.C."/>
            <person name="Singh A."/>
            <person name="Wilkins M.J."/>
            <person name="Karaoz U."/>
            <person name="Brodie E.L."/>
            <person name="Williams K.H."/>
            <person name="Hubbard S.S."/>
            <person name="Banfield J.F."/>
        </authorList>
    </citation>
    <scope>NUCLEOTIDE SEQUENCE [LARGE SCALE GENOMIC DNA]</scope>
</reference>
<dbReference type="Gene3D" id="1.10.1510.10">
    <property type="entry name" value="Uncharacterised protein YqeY/AIM41 PF09424, N-terminal domain"/>
    <property type="match status" value="1"/>
</dbReference>
<dbReference type="InterPro" id="IPR042184">
    <property type="entry name" value="YqeY/Aim41_N"/>
</dbReference>
<dbReference type="GO" id="GO:0016884">
    <property type="term" value="F:carbon-nitrogen ligase activity, with glutamine as amido-N-donor"/>
    <property type="evidence" value="ECO:0007669"/>
    <property type="project" value="InterPro"/>
</dbReference>
<dbReference type="PANTHER" id="PTHR28055">
    <property type="entry name" value="ALTERED INHERITANCE OF MITOCHONDRIA PROTEIN 41, MITOCHONDRIAL"/>
    <property type="match status" value="1"/>
</dbReference>
<dbReference type="InterPro" id="IPR023168">
    <property type="entry name" value="GatB_Yqey_C_2"/>
</dbReference>
<keyword evidence="1" id="KW-0175">Coiled coil</keyword>
<protein>
    <recommendedName>
        <fullName evidence="4">Glutamyl-tRNA amidotransferase</fullName>
    </recommendedName>
</protein>
<evidence type="ECO:0000313" key="3">
    <source>
        <dbReference type="Proteomes" id="UP000176938"/>
    </source>
</evidence>
<dbReference type="SUPFAM" id="SSF89095">
    <property type="entry name" value="GatB/YqeY motif"/>
    <property type="match status" value="1"/>
</dbReference>
<dbReference type="EMBL" id="METP01000007">
    <property type="protein sequence ID" value="OGC07200.1"/>
    <property type="molecule type" value="Genomic_DNA"/>
</dbReference>
<dbReference type="PANTHER" id="PTHR28055:SF1">
    <property type="entry name" value="ALTERED INHERITANCE OF MITOCHONDRIA PROTEIN 41, MITOCHONDRIAL"/>
    <property type="match status" value="1"/>
</dbReference>
<comment type="caution">
    <text evidence="2">The sequence shown here is derived from an EMBL/GenBank/DDBJ whole genome shotgun (WGS) entry which is preliminary data.</text>
</comment>
<sequence length="142" mass="16135">MFNKINEELKKAMKEKNELRLSTLRMLKSKILYVNARGELPEAEITKIIIKYSKELKESIEEFKKVERTAEVARHEQELKIVAEFLPPELSADEVKKIVAQTIKETGAASIKEMGKVMKEISGKHAGVDGKLVSQLVREALQ</sequence>
<gene>
    <name evidence="2" type="ORF">A3H38_03225</name>
</gene>
<dbReference type="InterPro" id="IPR019004">
    <property type="entry name" value="YqeY/Aim41"/>
</dbReference>
<dbReference type="Pfam" id="PF09424">
    <property type="entry name" value="YqeY"/>
    <property type="match status" value="1"/>
</dbReference>
<dbReference type="Gene3D" id="1.10.10.410">
    <property type="match status" value="1"/>
</dbReference>
<evidence type="ECO:0000313" key="2">
    <source>
        <dbReference type="EMBL" id="OGC07200.1"/>
    </source>
</evidence>